<gene>
    <name evidence="2" type="ORF">OHK93_002017</name>
</gene>
<keyword evidence="3" id="KW-1185">Reference proteome</keyword>
<reference evidence="2" key="1">
    <citation type="journal article" date="2023" name="Genome Biol. Evol.">
        <title>First Whole Genome Sequence and Flow Cytometry Genome Size Data for the Lichen-Forming Fungus Ramalina farinacea (Ascomycota).</title>
        <authorList>
            <person name="Llewellyn T."/>
            <person name="Mian S."/>
            <person name="Hill R."/>
            <person name="Leitch I.J."/>
            <person name="Gaya E."/>
        </authorList>
    </citation>
    <scope>NUCLEOTIDE SEQUENCE</scope>
    <source>
        <strain evidence="2">LIQ254RAFAR</strain>
    </source>
</reference>
<protein>
    <submittedName>
        <fullName evidence="2">Uncharacterized protein</fullName>
    </submittedName>
</protein>
<organism evidence="2 3">
    <name type="scientific">Ramalina farinacea</name>
    <dbReference type="NCBI Taxonomy" id="258253"/>
    <lineage>
        <taxon>Eukaryota</taxon>
        <taxon>Fungi</taxon>
        <taxon>Dikarya</taxon>
        <taxon>Ascomycota</taxon>
        <taxon>Pezizomycotina</taxon>
        <taxon>Lecanoromycetes</taxon>
        <taxon>OSLEUM clade</taxon>
        <taxon>Lecanoromycetidae</taxon>
        <taxon>Lecanorales</taxon>
        <taxon>Lecanorineae</taxon>
        <taxon>Ramalinaceae</taxon>
        <taxon>Ramalina</taxon>
    </lineage>
</organism>
<evidence type="ECO:0000256" key="1">
    <source>
        <dbReference type="SAM" id="SignalP"/>
    </source>
</evidence>
<comment type="caution">
    <text evidence="2">The sequence shown here is derived from an EMBL/GenBank/DDBJ whole genome shotgun (WGS) entry which is preliminary data.</text>
</comment>
<sequence>MHSSSLLYLSFLALVDAVFALPAPLDSESCVVERDETNDTAGYSYDGLPVGITVVSNNASVGFLQNTTGQPTLQAPQPADVVPDDAAHYQPSSPIMDMKDFRLWHDNVKDKNLGGSQKWMVVAAGTYEFSKGTGFPLDWNNNMAFNGFTGWTLDLRGCTFLETRIDGDKNYSDQMLYINNSDDFTILGGTFWMNQGVEMFSQAKIVQVDPSPDAGDNGHVTATLQVDEGYNITTWGEAHAPGEYNCVDTSEGDHYYRPGCNFWYQDGLKAIGDGQFQSGYSSRAGIKLGQTLTIKSGPSSAASATMECNGGVHFKGMTSNAVYFNYGIGPTCTKRPLIIEDCLITNLPAFKGFAPRVDGPTMSYGNYGSAIFQADGMPDIDFRNSYWQYTGAPSDLTSMANYQPPEEASRPL</sequence>
<keyword evidence="1" id="KW-0732">Signal</keyword>
<dbReference type="EMBL" id="JAPUFD010000012">
    <property type="protein sequence ID" value="MDI1490812.1"/>
    <property type="molecule type" value="Genomic_DNA"/>
</dbReference>
<proteinExistence type="predicted"/>
<feature type="chain" id="PRO_5041250563" evidence="1">
    <location>
        <begin position="21"/>
        <end position="412"/>
    </location>
</feature>
<evidence type="ECO:0000313" key="3">
    <source>
        <dbReference type="Proteomes" id="UP001161017"/>
    </source>
</evidence>
<dbReference type="AlphaFoldDB" id="A0AA43QQQ2"/>
<dbReference type="Proteomes" id="UP001161017">
    <property type="component" value="Unassembled WGS sequence"/>
</dbReference>
<evidence type="ECO:0000313" key="2">
    <source>
        <dbReference type="EMBL" id="MDI1490812.1"/>
    </source>
</evidence>
<feature type="signal peptide" evidence="1">
    <location>
        <begin position="1"/>
        <end position="20"/>
    </location>
</feature>
<accession>A0AA43QQQ2</accession>
<name>A0AA43QQQ2_9LECA</name>